<dbReference type="PROSITE" id="PS50109">
    <property type="entry name" value="HIS_KIN"/>
    <property type="match status" value="1"/>
</dbReference>
<proteinExistence type="predicted"/>
<evidence type="ECO:0000313" key="21">
    <source>
        <dbReference type="Proteomes" id="UP000198607"/>
    </source>
</evidence>
<keyword evidence="10" id="KW-0812">Transmembrane</keyword>
<dbReference type="InterPro" id="IPR050351">
    <property type="entry name" value="BphY/WalK/GraS-like"/>
</dbReference>
<evidence type="ECO:0000256" key="8">
    <source>
        <dbReference type="ARBA" id="ARBA00022592"/>
    </source>
</evidence>
<evidence type="ECO:0000256" key="4">
    <source>
        <dbReference type="ARBA" id="ARBA00019665"/>
    </source>
</evidence>
<dbReference type="InterPro" id="IPR013767">
    <property type="entry name" value="PAS_fold"/>
</dbReference>
<evidence type="ECO:0000256" key="2">
    <source>
        <dbReference type="ARBA" id="ARBA00004236"/>
    </source>
</evidence>
<dbReference type="GO" id="GO:0005886">
    <property type="term" value="C:plasma membrane"/>
    <property type="evidence" value="ECO:0007669"/>
    <property type="project" value="UniProtKB-SubCell"/>
</dbReference>
<reference evidence="20 21" key="1">
    <citation type="submission" date="2016-10" db="EMBL/GenBank/DDBJ databases">
        <authorList>
            <person name="de Groot N.N."/>
        </authorList>
    </citation>
    <scope>NUCLEOTIDE SEQUENCE [LARGE SCALE GENOMIC DNA]</scope>
    <source>
        <strain evidence="20 21">DSM 5885</strain>
    </source>
</reference>
<keyword evidence="21" id="KW-1185">Reference proteome</keyword>
<protein>
    <recommendedName>
        <fullName evidence="4">Phosphate regulon sensor protein PhoR</fullName>
        <ecNumber evidence="3">2.7.13.3</ecNumber>
    </recommendedName>
</protein>
<dbReference type="GO" id="GO:0006817">
    <property type="term" value="P:phosphate ion transport"/>
    <property type="evidence" value="ECO:0007669"/>
    <property type="project" value="UniProtKB-KW"/>
</dbReference>
<sequence length="430" mass="47604">MRQELIRTLLLTTLAGCVALLAALVFSATVGWLVFCAGLMLQMLAHFRNFALLDRWSRAPEVDIALEGRGAWDGVFGRLYRHEKDLRALVERRNRRIDMLLAAIQALNDGVVLLDRNDQIVFCNATSEALLGLRARTDIGQSVANIVRQPEFVAYLTARDLSRPLILRSERNPGQVLSIQLISYADQRTLVQIKDVTQTDRLDRMRRDFVANVSHELRTPLTVLSGFLETLREIELTPDERQHYLALMSEQSGRMLSVVQDLLTLSSIEAAPPPEDGLIDMARILDKLRRDAESLSAGRHRIVVDADDACDLLGGEHELVSALSNLVSNAIRYTPAGGTVTIRWHANAQGGVFAVEDTGIGIEAQHIPRLTERFYRVDRGRSREAGGTGLGLAIVKHSLNRHQALLDISSTPGVGSCFAARFPGARVVTH</sequence>
<evidence type="ECO:0000256" key="6">
    <source>
        <dbReference type="ARBA" id="ARBA00022475"/>
    </source>
</evidence>
<dbReference type="PROSITE" id="PS50112">
    <property type="entry name" value="PAS"/>
    <property type="match status" value="1"/>
</dbReference>
<evidence type="ECO:0000256" key="7">
    <source>
        <dbReference type="ARBA" id="ARBA00022553"/>
    </source>
</evidence>
<dbReference type="SMART" id="SM00387">
    <property type="entry name" value="HATPase_c"/>
    <property type="match status" value="1"/>
</dbReference>
<dbReference type="CDD" id="cd00082">
    <property type="entry name" value="HisKA"/>
    <property type="match status" value="1"/>
</dbReference>
<dbReference type="Pfam" id="PF00512">
    <property type="entry name" value="HisKA"/>
    <property type="match status" value="1"/>
</dbReference>
<dbReference type="GO" id="GO:0005524">
    <property type="term" value="F:ATP binding"/>
    <property type="evidence" value="ECO:0007669"/>
    <property type="project" value="UniProtKB-KW"/>
</dbReference>
<evidence type="ECO:0000256" key="9">
    <source>
        <dbReference type="ARBA" id="ARBA00022679"/>
    </source>
</evidence>
<dbReference type="Pfam" id="PF02518">
    <property type="entry name" value="HATPase_c"/>
    <property type="match status" value="1"/>
</dbReference>
<evidence type="ECO:0000256" key="15">
    <source>
        <dbReference type="ARBA" id="ARBA00023012"/>
    </source>
</evidence>
<keyword evidence="6" id="KW-1003">Cell membrane</keyword>
<evidence type="ECO:0000256" key="12">
    <source>
        <dbReference type="ARBA" id="ARBA00022777"/>
    </source>
</evidence>
<comment type="function">
    <text evidence="17">Member of the two-component regulatory system PhoR/PhoB involved in the phosphate regulon genes expression. PhoR may function as a membrane-associated protein kinase that phosphorylates PhoB in response to environmental signals.</text>
</comment>
<dbReference type="PRINTS" id="PR00344">
    <property type="entry name" value="BCTRLSENSOR"/>
</dbReference>
<keyword evidence="5" id="KW-0813">Transport</keyword>
<dbReference type="FunFam" id="1.10.287.130:FF:000001">
    <property type="entry name" value="Two-component sensor histidine kinase"/>
    <property type="match status" value="1"/>
</dbReference>
<dbReference type="InterPro" id="IPR036890">
    <property type="entry name" value="HATPase_C_sf"/>
</dbReference>
<evidence type="ECO:0000256" key="5">
    <source>
        <dbReference type="ARBA" id="ARBA00022448"/>
    </source>
</evidence>
<dbReference type="Pfam" id="PF00989">
    <property type="entry name" value="PAS"/>
    <property type="match status" value="1"/>
</dbReference>
<organism evidence="20 21">
    <name type="scientific">Propionivibrio dicarboxylicus</name>
    <dbReference type="NCBI Taxonomy" id="83767"/>
    <lineage>
        <taxon>Bacteria</taxon>
        <taxon>Pseudomonadati</taxon>
        <taxon>Pseudomonadota</taxon>
        <taxon>Betaproteobacteria</taxon>
        <taxon>Rhodocyclales</taxon>
        <taxon>Rhodocyclaceae</taxon>
        <taxon>Propionivibrio</taxon>
    </lineage>
</organism>
<dbReference type="PANTHER" id="PTHR45453">
    <property type="entry name" value="PHOSPHATE REGULON SENSOR PROTEIN PHOR"/>
    <property type="match status" value="1"/>
</dbReference>
<dbReference type="InterPro" id="IPR004358">
    <property type="entry name" value="Sig_transdc_His_kin-like_C"/>
</dbReference>
<dbReference type="GO" id="GO:0006355">
    <property type="term" value="P:regulation of DNA-templated transcription"/>
    <property type="evidence" value="ECO:0007669"/>
    <property type="project" value="InterPro"/>
</dbReference>
<evidence type="ECO:0000256" key="17">
    <source>
        <dbReference type="ARBA" id="ARBA00025207"/>
    </source>
</evidence>
<evidence type="ECO:0000256" key="3">
    <source>
        <dbReference type="ARBA" id="ARBA00012438"/>
    </source>
</evidence>
<dbReference type="GO" id="GO:0004721">
    <property type="term" value="F:phosphoprotein phosphatase activity"/>
    <property type="evidence" value="ECO:0007669"/>
    <property type="project" value="InterPro"/>
</dbReference>
<evidence type="ECO:0000256" key="13">
    <source>
        <dbReference type="ARBA" id="ARBA00022840"/>
    </source>
</evidence>
<evidence type="ECO:0000313" key="20">
    <source>
        <dbReference type="EMBL" id="SDG55366.1"/>
    </source>
</evidence>
<name>A0A1G7V6H6_9RHOO</name>
<keyword evidence="8" id="KW-0592">Phosphate transport</keyword>
<dbReference type="EC" id="2.7.13.3" evidence="3"/>
<dbReference type="InterPro" id="IPR021766">
    <property type="entry name" value="PhoR_N"/>
</dbReference>
<keyword evidence="16" id="KW-0472">Membrane</keyword>
<dbReference type="RefSeq" id="WP_218122582.1">
    <property type="nucleotide sequence ID" value="NZ_FNCY01000001.1"/>
</dbReference>
<feature type="domain" description="PAS" evidence="19">
    <location>
        <begin position="96"/>
        <end position="151"/>
    </location>
</feature>
<dbReference type="Gene3D" id="3.30.450.20">
    <property type="entry name" value="PAS domain"/>
    <property type="match status" value="1"/>
</dbReference>
<dbReference type="InterPro" id="IPR035965">
    <property type="entry name" value="PAS-like_dom_sf"/>
</dbReference>
<dbReference type="InterPro" id="IPR014310">
    <property type="entry name" value="Sig_transdc_His_kinase_PhoR"/>
</dbReference>
<dbReference type="Proteomes" id="UP000198607">
    <property type="component" value="Unassembled WGS sequence"/>
</dbReference>
<dbReference type="SUPFAM" id="SSF55874">
    <property type="entry name" value="ATPase domain of HSP90 chaperone/DNA topoisomerase II/histidine kinase"/>
    <property type="match status" value="1"/>
</dbReference>
<dbReference type="CDD" id="cd00130">
    <property type="entry name" value="PAS"/>
    <property type="match status" value="1"/>
</dbReference>
<dbReference type="AlphaFoldDB" id="A0A1G7V6H6"/>
<dbReference type="GO" id="GO:0000155">
    <property type="term" value="F:phosphorelay sensor kinase activity"/>
    <property type="evidence" value="ECO:0007669"/>
    <property type="project" value="InterPro"/>
</dbReference>
<dbReference type="SMART" id="SM00388">
    <property type="entry name" value="HisKA"/>
    <property type="match status" value="1"/>
</dbReference>
<keyword evidence="9" id="KW-0808">Transferase</keyword>
<keyword evidence="13" id="KW-0067">ATP-binding</keyword>
<dbReference type="InterPro" id="IPR036097">
    <property type="entry name" value="HisK_dim/P_sf"/>
</dbReference>
<evidence type="ECO:0000256" key="14">
    <source>
        <dbReference type="ARBA" id="ARBA00022989"/>
    </source>
</evidence>
<accession>A0A1G7V6H6</accession>
<dbReference type="Pfam" id="PF11808">
    <property type="entry name" value="PhoR"/>
    <property type="match status" value="1"/>
</dbReference>
<comment type="subcellular location">
    <subcellularLocation>
        <location evidence="2">Cell membrane</location>
    </subcellularLocation>
</comment>
<evidence type="ECO:0000259" key="19">
    <source>
        <dbReference type="PROSITE" id="PS50112"/>
    </source>
</evidence>
<dbReference type="SUPFAM" id="SSF55785">
    <property type="entry name" value="PYP-like sensor domain (PAS domain)"/>
    <property type="match status" value="1"/>
</dbReference>
<comment type="catalytic activity">
    <reaction evidence="1">
        <text>ATP + protein L-histidine = ADP + protein N-phospho-L-histidine.</text>
        <dbReference type="EC" id="2.7.13.3"/>
    </reaction>
</comment>
<keyword evidence="14" id="KW-1133">Transmembrane helix</keyword>
<keyword evidence="7" id="KW-0597">Phosphoprotein</keyword>
<dbReference type="EMBL" id="FNCY01000001">
    <property type="protein sequence ID" value="SDG55366.1"/>
    <property type="molecule type" value="Genomic_DNA"/>
</dbReference>
<evidence type="ECO:0000256" key="10">
    <source>
        <dbReference type="ARBA" id="ARBA00022692"/>
    </source>
</evidence>
<feature type="domain" description="Histidine kinase" evidence="18">
    <location>
        <begin position="212"/>
        <end position="426"/>
    </location>
</feature>
<dbReference type="Gene3D" id="1.10.287.130">
    <property type="match status" value="1"/>
</dbReference>
<dbReference type="InterPro" id="IPR003594">
    <property type="entry name" value="HATPase_dom"/>
</dbReference>
<dbReference type="SUPFAM" id="SSF47384">
    <property type="entry name" value="Homodimeric domain of signal transducing histidine kinase"/>
    <property type="match status" value="1"/>
</dbReference>
<keyword evidence="15" id="KW-0902">Two-component regulatory system</keyword>
<dbReference type="InterPro" id="IPR005467">
    <property type="entry name" value="His_kinase_dom"/>
</dbReference>
<dbReference type="NCBIfam" id="TIGR02966">
    <property type="entry name" value="phoR_proteo"/>
    <property type="match status" value="1"/>
</dbReference>
<keyword evidence="11" id="KW-0547">Nucleotide-binding</keyword>
<dbReference type="InterPro" id="IPR000014">
    <property type="entry name" value="PAS"/>
</dbReference>
<evidence type="ECO:0000256" key="11">
    <source>
        <dbReference type="ARBA" id="ARBA00022741"/>
    </source>
</evidence>
<keyword evidence="12 20" id="KW-0418">Kinase</keyword>
<gene>
    <name evidence="20" type="ORF">SAMN05660652_00108</name>
</gene>
<dbReference type="Gene3D" id="3.30.565.10">
    <property type="entry name" value="Histidine kinase-like ATPase, C-terminal domain"/>
    <property type="match status" value="1"/>
</dbReference>
<evidence type="ECO:0000256" key="16">
    <source>
        <dbReference type="ARBA" id="ARBA00023136"/>
    </source>
</evidence>
<dbReference type="PANTHER" id="PTHR45453:SF1">
    <property type="entry name" value="PHOSPHATE REGULON SENSOR PROTEIN PHOR"/>
    <property type="match status" value="1"/>
</dbReference>
<dbReference type="STRING" id="83767.SAMN05660652_00108"/>
<dbReference type="SMART" id="SM00091">
    <property type="entry name" value="PAS"/>
    <property type="match status" value="1"/>
</dbReference>
<evidence type="ECO:0000259" key="18">
    <source>
        <dbReference type="PROSITE" id="PS50109"/>
    </source>
</evidence>
<dbReference type="GO" id="GO:0016036">
    <property type="term" value="P:cellular response to phosphate starvation"/>
    <property type="evidence" value="ECO:0007669"/>
    <property type="project" value="TreeGrafter"/>
</dbReference>
<dbReference type="InterPro" id="IPR003661">
    <property type="entry name" value="HisK_dim/P_dom"/>
</dbReference>
<evidence type="ECO:0000256" key="1">
    <source>
        <dbReference type="ARBA" id="ARBA00000085"/>
    </source>
</evidence>